<protein>
    <submittedName>
        <fullName evidence="2">Uncharacterized protein</fullName>
    </submittedName>
</protein>
<comment type="caution">
    <text evidence="2">The sequence shown here is derived from an EMBL/GenBank/DDBJ whole genome shotgun (WGS) entry which is preliminary data.</text>
</comment>
<evidence type="ECO:0000256" key="1">
    <source>
        <dbReference type="SAM" id="MobiDB-lite"/>
    </source>
</evidence>
<keyword evidence="3" id="KW-1185">Reference proteome</keyword>
<feature type="region of interest" description="Disordered" evidence="1">
    <location>
        <begin position="414"/>
        <end position="435"/>
    </location>
</feature>
<evidence type="ECO:0000313" key="2">
    <source>
        <dbReference type="EMBL" id="KAL0563646.1"/>
    </source>
</evidence>
<feature type="non-terminal residue" evidence="2">
    <location>
        <position position="1"/>
    </location>
</feature>
<feature type="compositionally biased region" description="Polar residues" evidence="1">
    <location>
        <begin position="336"/>
        <end position="365"/>
    </location>
</feature>
<feature type="region of interest" description="Disordered" evidence="1">
    <location>
        <begin position="51"/>
        <end position="84"/>
    </location>
</feature>
<feature type="compositionally biased region" description="Acidic residues" evidence="1">
    <location>
        <begin position="51"/>
        <end position="71"/>
    </location>
</feature>
<accession>A0ABR3EL80</accession>
<feature type="compositionally biased region" description="Basic and acidic residues" evidence="1">
    <location>
        <begin position="72"/>
        <end position="84"/>
    </location>
</feature>
<name>A0ABR3EL80_9AGAR</name>
<feature type="region of interest" description="Disordered" evidence="1">
    <location>
        <begin position="310"/>
        <end position="401"/>
    </location>
</feature>
<sequence length="435" mass="47294">NPTSIEAIVAAHVTYTKADRSKFAKIRYWVRTDYKDGTSKGDAIVVEEVVQDVDDENGGPDSESDGEEETLQESKRSGSKKENKQQRFLERLDGSIISSNEAKVICQYARLLFHELKQKNLAPEKWVGGVSSESRSQFYARLTKAYPVVSYCENNWKAEYLAIQLYPQWHKGKKTGGSISETGQKRKRVKEEMVVDGVQGEIDLPTKKHKSGGGEDEALLAAASSATLVFQDAPNDSVRKASDNVSGTELASDSDMVNLPVPLLAQDVVRNENRQSKPNPPIMQNTLFARPRPVPTLLLTVPVTGVTDEKTSSINSTAQSVPPQPSFLDASPPPASATQMTGSGQKDVPNPTQDLSQATVSSPAAQSAEPAVVSGTAPIQASSGRRAGGFKPDRSSKAPKSLYGCYYADNFPNPTTAGFEKHWKEDVTSNPNEYQ</sequence>
<proteinExistence type="predicted"/>
<evidence type="ECO:0000313" key="3">
    <source>
        <dbReference type="Proteomes" id="UP001465976"/>
    </source>
</evidence>
<reference evidence="2 3" key="1">
    <citation type="submission" date="2024-02" db="EMBL/GenBank/DDBJ databases">
        <title>A draft genome for the cacao thread blight pathogen Marasmius crinis-equi.</title>
        <authorList>
            <person name="Cohen S.P."/>
            <person name="Baruah I.K."/>
            <person name="Amoako-Attah I."/>
            <person name="Bukari Y."/>
            <person name="Meinhardt L.W."/>
            <person name="Bailey B.A."/>
        </authorList>
    </citation>
    <scope>NUCLEOTIDE SEQUENCE [LARGE SCALE GENOMIC DNA]</scope>
    <source>
        <strain evidence="2 3">GH-76</strain>
    </source>
</reference>
<dbReference type="EMBL" id="JBAHYK010003320">
    <property type="protein sequence ID" value="KAL0563646.1"/>
    <property type="molecule type" value="Genomic_DNA"/>
</dbReference>
<dbReference type="Proteomes" id="UP001465976">
    <property type="component" value="Unassembled WGS sequence"/>
</dbReference>
<gene>
    <name evidence="2" type="ORF">V5O48_018419</name>
</gene>
<feature type="non-terminal residue" evidence="2">
    <location>
        <position position="435"/>
    </location>
</feature>
<organism evidence="2 3">
    <name type="scientific">Marasmius crinis-equi</name>
    <dbReference type="NCBI Taxonomy" id="585013"/>
    <lineage>
        <taxon>Eukaryota</taxon>
        <taxon>Fungi</taxon>
        <taxon>Dikarya</taxon>
        <taxon>Basidiomycota</taxon>
        <taxon>Agaricomycotina</taxon>
        <taxon>Agaricomycetes</taxon>
        <taxon>Agaricomycetidae</taxon>
        <taxon>Agaricales</taxon>
        <taxon>Marasmiineae</taxon>
        <taxon>Marasmiaceae</taxon>
        <taxon>Marasmius</taxon>
    </lineage>
</organism>
<feature type="compositionally biased region" description="Polar residues" evidence="1">
    <location>
        <begin position="312"/>
        <end position="321"/>
    </location>
</feature>